<dbReference type="EMBL" id="CP005587">
    <property type="protein sequence ID" value="AGK58450.1"/>
    <property type="molecule type" value="Genomic_DNA"/>
</dbReference>
<dbReference type="Proteomes" id="UP000005952">
    <property type="component" value="Chromosome"/>
</dbReference>
<evidence type="ECO:0000313" key="1">
    <source>
        <dbReference type="EMBL" id="AGK58450.1"/>
    </source>
</evidence>
<evidence type="ECO:0000313" key="2">
    <source>
        <dbReference type="Proteomes" id="UP000005952"/>
    </source>
</evidence>
<gene>
    <name evidence="1" type="ORF">HYPDE_33888</name>
</gene>
<dbReference type="KEGG" id="hdt:HYPDE_33888"/>
<keyword evidence="2" id="KW-1185">Reference proteome</keyword>
<sequence>MQVKVGDEVSSSWGQPEDIVKAKESFTGRYLKPVLTRRPKPANNLTLQSACRPSPTAC</sequence>
<name>N0BEB0_9HYPH</name>
<accession>N0BEB0</accession>
<dbReference type="HOGENOM" id="CLU_2973318_0_0_5"/>
<dbReference type="AlphaFoldDB" id="N0BEB0"/>
<organism evidence="1 2">
    <name type="scientific">Hyphomicrobium denitrificans 1NES1</name>
    <dbReference type="NCBI Taxonomy" id="670307"/>
    <lineage>
        <taxon>Bacteria</taxon>
        <taxon>Pseudomonadati</taxon>
        <taxon>Pseudomonadota</taxon>
        <taxon>Alphaproteobacteria</taxon>
        <taxon>Hyphomicrobiales</taxon>
        <taxon>Hyphomicrobiaceae</taxon>
        <taxon>Hyphomicrobium</taxon>
    </lineage>
</organism>
<proteinExistence type="predicted"/>
<protein>
    <submittedName>
        <fullName evidence="1">Uncharacterized protein</fullName>
    </submittedName>
</protein>
<reference evidence="1 2" key="1">
    <citation type="journal article" date="2013" name="Genome Announc.">
        <title>Genome sequences for three denitrifying bacterial strains isolated from a uranium- and nitrate-contaminated subsurface environment.</title>
        <authorList>
            <person name="Venkatramanan R."/>
            <person name="Prakash O."/>
            <person name="Woyke T."/>
            <person name="Chain P."/>
            <person name="Goodwin L.A."/>
            <person name="Watson D."/>
            <person name="Brooks S."/>
            <person name="Kostka J.E."/>
            <person name="Green S.J."/>
        </authorList>
    </citation>
    <scope>NUCLEOTIDE SEQUENCE [LARGE SCALE GENOMIC DNA]</scope>
    <source>
        <strain evidence="1 2">1NES1</strain>
    </source>
</reference>